<sequence length="257" mass="28189">MLDQKQRDTLAVAILPPTAASLSFCSTLAVGQAAGRVLRVSCATPLLGSMLGGLAVAAASVAAAQVSFTVRGMWEHNSKKQKQKFITTESVWFHAMFGLIAFKVLGGRCRNMMPSNVIRPGAWARASIPARGSKYANETEANLIKDLFKQYGCHHCGTRHGQSIADHMPPNAILKQSQARKFQRLLHNLNQLFVKKQPIMQRLFPQCSSCMKLQSTALRHGKSTFVFHFQQGIPQPPYWTGFCVGALGAFLEGQSMV</sequence>
<accession>A0ABP0UJ55</accession>
<name>A0ABP0UJ55_9BRYO</name>
<dbReference type="PANTHER" id="PTHR38585">
    <property type="entry name" value="TRANSMEMBRANE PROTEIN"/>
    <property type="match status" value="1"/>
</dbReference>
<keyword evidence="1" id="KW-0472">Membrane</keyword>
<keyword evidence="1" id="KW-0812">Transmembrane</keyword>
<protein>
    <submittedName>
        <fullName evidence="2">Uncharacterized protein</fullName>
    </submittedName>
</protein>
<reference evidence="2" key="1">
    <citation type="submission" date="2024-02" db="EMBL/GenBank/DDBJ databases">
        <authorList>
            <consortium name="ELIXIR-Norway"/>
            <consortium name="Elixir Norway"/>
        </authorList>
    </citation>
    <scope>NUCLEOTIDE SEQUENCE</scope>
</reference>
<feature type="transmembrane region" description="Helical" evidence="1">
    <location>
        <begin position="12"/>
        <end position="34"/>
    </location>
</feature>
<evidence type="ECO:0000256" key="1">
    <source>
        <dbReference type="SAM" id="Phobius"/>
    </source>
</evidence>
<keyword evidence="1" id="KW-1133">Transmembrane helix</keyword>
<evidence type="ECO:0000313" key="3">
    <source>
        <dbReference type="Proteomes" id="UP001497512"/>
    </source>
</evidence>
<dbReference type="PANTHER" id="PTHR38585:SF1">
    <property type="entry name" value="TRANSMEMBRANE PROTEIN"/>
    <property type="match status" value="1"/>
</dbReference>
<organism evidence="2 3">
    <name type="scientific">Sphagnum troendelagicum</name>
    <dbReference type="NCBI Taxonomy" id="128251"/>
    <lineage>
        <taxon>Eukaryota</taxon>
        <taxon>Viridiplantae</taxon>
        <taxon>Streptophyta</taxon>
        <taxon>Embryophyta</taxon>
        <taxon>Bryophyta</taxon>
        <taxon>Sphagnophytina</taxon>
        <taxon>Sphagnopsida</taxon>
        <taxon>Sphagnales</taxon>
        <taxon>Sphagnaceae</taxon>
        <taxon>Sphagnum</taxon>
    </lineage>
</organism>
<feature type="transmembrane region" description="Helical" evidence="1">
    <location>
        <begin position="91"/>
        <end position="107"/>
    </location>
</feature>
<feature type="transmembrane region" description="Helical" evidence="1">
    <location>
        <begin position="46"/>
        <end position="70"/>
    </location>
</feature>
<proteinExistence type="predicted"/>
<evidence type="ECO:0000313" key="2">
    <source>
        <dbReference type="EMBL" id="CAK9222624.1"/>
    </source>
</evidence>
<dbReference type="Proteomes" id="UP001497512">
    <property type="component" value="Chromosome 4"/>
</dbReference>
<dbReference type="EMBL" id="OZ019896">
    <property type="protein sequence ID" value="CAK9222624.1"/>
    <property type="molecule type" value="Genomic_DNA"/>
</dbReference>
<keyword evidence="3" id="KW-1185">Reference proteome</keyword>
<gene>
    <name evidence="2" type="ORF">CSSPTR1EN2_LOCUS16243</name>
</gene>